<evidence type="ECO:0000313" key="2">
    <source>
        <dbReference type="EMBL" id="KAJ1167997.1"/>
    </source>
</evidence>
<dbReference type="EMBL" id="JANPWB010000008">
    <property type="protein sequence ID" value="KAJ1167997.1"/>
    <property type="molecule type" value="Genomic_DNA"/>
</dbReference>
<proteinExistence type="predicted"/>
<accession>A0AAV7SV50</accession>
<feature type="region of interest" description="Disordered" evidence="1">
    <location>
        <begin position="60"/>
        <end position="167"/>
    </location>
</feature>
<keyword evidence="3" id="KW-1185">Reference proteome</keyword>
<feature type="compositionally biased region" description="Basic residues" evidence="1">
    <location>
        <begin position="142"/>
        <end position="151"/>
    </location>
</feature>
<dbReference type="Proteomes" id="UP001066276">
    <property type="component" value="Chromosome 4_2"/>
</dbReference>
<evidence type="ECO:0000313" key="3">
    <source>
        <dbReference type="Proteomes" id="UP001066276"/>
    </source>
</evidence>
<evidence type="ECO:0000256" key="1">
    <source>
        <dbReference type="SAM" id="MobiDB-lite"/>
    </source>
</evidence>
<comment type="caution">
    <text evidence="2">The sequence shown here is derived from an EMBL/GenBank/DDBJ whole genome shotgun (WGS) entry which is preliminary data.</text>
</comment>
<organism evidence="2 3">
    <name type="scientific">Pleurodeles waltl</name>
    <name type="common">Iberian ribbed newt</name>
    <dbReference type="NCBI Taxonomy" id="8319"/>
    <lineage>
        <taxon>Eukaryota</taxon>
        <taxon>Metazoa</taxon>
        <taxon>Chordata</taxon>
        <taxon>Craniata</taxon>
        <taxon>Vertebrata</taxon>
        <taxon>Euteleostomi</taxon>
        <taxon>Amphibia</taxon>
        <taxon>Batrachia</taxon>
        <taxon>Caudata</taxon>
        <taxon>Salamandroidea</taxon>
        <taxon>Salamandridae</taxon>
        <taxon>Pleurodelinae</taxon>
        <taxon>Pleurodeles</taxon>
    </lineage>
</organism>
<reference evidence="2" key="1">
    <citation type="journal article" date="2022" name="bioRxiv">
        <title>Sequencing and chromosome-scale assembly of the giantPleurodeles waltlgenome.</title>
        <authorList>
            <person name="Brown T."/>
            <person name="Elewa A."/>
            <person name="Iarovenko S."/>
            <person name="Subramanian E."/>
            <person name="Araus A.J."/>
            <person name="Petzold A."/>
            <person name="Susuki M."/>
            <person name="Suzuki K.-i.T."/>
            <person name="Hayashi T."/>
            <person name="Toyoda A."/>
            <person name="Oliveira C."/>
            <person name="Osipova E."/>
            <person name="Leigh N.D."/>
            <person name="Simon A."/>
            <person name="Yun M.H."/>
        </authorList>
    </citation>
    <scope>NUCLEOTIDE SEQUENCE</scope>
    <source>
        <strain evidence="2">20211129_DDA</strain>
        <tissue evidence="2">Liver</tissue>
    </source>
</reference>
<sequence length="185" mass="19853">MALCSRPPLTWDPEGSLSRRAPLSFIGPPLFSCSSLYPCSFLLNALLLSALCARAPAQPGRPLGGRHPPAHRGSPAYRSPRSVGRGGAADGARPPCSRFTDPDQSKGVLSSKRLDRRGSRSQHCQVGPLTGRGRAAPPIHGGPRHRSRRRLLPGPSRHLWSKAAAPRARLLSVSSAEAVRLRQPF</sequence>
<gene>
    <name evidence="2" type="ORF">NDU88_008379</name>
</gene>
<name>A0AAV7SV50_PLEWA</name>
<protein>
    <submittedName>
        <fullName evidence="2">Uncharacterized protein</fullName>
    </submittedName>
</protein>
<dbReference type="AlphaFoldDB" id="A0AAV7SV50"/>